<dbReference type="GO" id="GO:0005694">
    <property type="term" value="C:chromosome"/>
    <property type="evidence" value="ECO:0007669"/>
    <property type="project" value="UniProtKB-SubCell"/>
</dbReference>
<dbReference type="OrthoDB" id="5594015at2759"/>
<dbReference type="Pfam" id="PF09740">
    <property type="entry name" value="DUF2043"/>
    <property type="match status" value="1"/>
</dbReference>
<protein>
    <submittedName>
        <fullName evidence="13">Uncharacterized protein</fullName>
    </submittedName>
</protein>
<organism evidence="13 14">
    <name type="scientific">Artemisia annua</name>
    <name type="common">Sweet wormwood</name>
    <dbReference type="NCBI Taxonomy" id="35608"/>
    <lineage>
        <taxon>Eukaryota</taxon>
        <taxon>Viridiplantae</taxon>
        <taxon>Streptophyta</taxon>
        <taxon>Embryophyta</taxon>
        <taxon>Tracheophyta</taxon>
        <taxon>Spermatophyta</taxon>
        <taxon>Magnoliopsida</taxon>
        <taxon>eudicotyledons</taxon>
        <taxon>Gunneridae</taxon>
        <taxon>Pentapetalae</taxon>
        <taxon>asterids</taxon>
        <taxon>campanulids</taxon>
        <taxon>Asterales</taxon>
        <taxon>Asteraceae</taxon>
        <taxon>Asteroideae</taxon>
        <taxon>Anthemideae</taxon>
        <taxon>Artemisiinae</taxon>
        <taxon>Artemisia</taxon>
    </lineage>
</organism>
<dbReference type="GO" id="GO:0000993">
    <property type="term" value="F:RNA polymerase II complex binding"/>
    <property type="evidence" value="ECO:0007669"/>
    <property type="project" value="TreeGrafter"/>
</dbReference>
<name>A0A2U1MWZ6_ARTAN</name>
<keyword evidence="7" id="KW-0862">Zinc</keyword>
<keyword evidence="6" id="KW-0863">Zinc-finger</keyword>
<feature type="region of interest" description="Disordered" evidence="10">
    <location>
        <begin position="480"/>
        <end position="499"/>
    </location>
</feature>
<dbReference type="GO" id="GO:0008270">
    <property type="term" value="F:zinc ion binding"/>
    <property type="evidence" value="ECO:0007669"/>
    <property type="project" value="UniProtKB-KW"/>
</dbReference>
<dbReference type="GO" id="GO:0009411">
    <property type="term" value="P:response to UV"/>
    <property type="evidence" value="ECO:0007669"/>
    <property type="project" value="InterPro"/>
</dbReference>
<evidence type="ECO:0000256" key="8">
    <source>
        <dbReference type="ARBA" id="ARBA00023054"/>
    </source>
</evidence>
<proteinExistence type="inferred from homology"/>
<evidence type="ECO:0000259" key="11">
    <source>
        <dbReference type="Pfam" id="PF09740"/>
    </source>
</evidence>
<keyword evidence="5" id="KW-0227">DNA damage</keyword>
<dbReference type="Pfam" id="PF20867">
    <property type="entry name" value="UVSSA_N"/>
    <property type="match status" value="1"/>
</dbReference>
<dbReference type="Pfam" id="PF13966">
    <property type="entry name" value="zf-RVT"/>
    <property type="match status" value="1"/>
</dbReference>
<dbReference type="Gene3D" id="3.60.10.10">
    <property type="entry name" value="Endonuclease/exonuclease/phosphatase"/>
    <property type="match status" value="1"/>
</dbReference>
<dbReference type="InterPro" id="IPR026960">
    <property type="entry name" value="RVT-Znf"/>
</dbReference>
<accession>A0A2U1MWZ6</accession>
<dbReference type="STRING" id="35608.A0A2U1MWZ6"/>
<feature type="domain" description="UV-stimulated scaffold protein A C-terminal" evidence="11">
    <location>
        <begin position="385"/>
        <end position="486"/>
    </location>
</feature>
<dbReference type="GO" id="GO:0006283">
    <property type="term" value="P:transcription-coupled nucleotide-excision repair"/>
    <property type="evidence" value="ECO:0007669"/>
    <property type="project" value="TreeGrafter"/>
</dbReference>
<dbReference type="PANTHER" id="PTHR28670">
    <property type="entry name" value="UV-STIMULATED SCAFFOLD PROTEIN A"/>
    <property type="match status" value="1"/>
</dbReference>
<evidence type="ECO:0000256" key="9">
    <source>
        <dbReference type="ARBA" id="ARBA00023204"/>
    </source>
</evidence>
<evidence type="ECO:0000256" key="6">
    <source>
        <dbReference type="ARBA" id="ARBA00022771"/>
    </source>
</evidence>
<evidence type="ECO:0000313" key="13">
    <source>
        <dbReference type="EMBL" id="PWA65778.1"/>
    </source>
</evidence>
<dbReference type="Proteomes" id="UP000245207">
    <property type="component" value="Unassembled WGS sequence"/>
</dbReference>
<evidence type="ECO:0000313" key="14">
    <source>
        <dbReference type="Proteomes" id="UP000245207"/>
    </source>
</evidence>
<keyword evidence="4" id="KW-0479">Metal-binding</keyword>
<keyword evidence="3" id="KW-0158">Chromosome</keyword>
<evidence type="ECO:0000256" key="10">
    <source>
        <dbReference type="SAM" id="MobiDB-lite"/>
    </source>
</evidence>
<evidence type="ECO:0000256" key="1">
    <source>
        <dbReference type="ARBA" id="ARBA00004286"/>
    </source>
</evidence>
<dbReference type="EMBL" id="PKPP01004159">
    <property type="protein sequence ID" value="PWA65778.1"/>
    <property type="molecule type" value="Genomic_DNA"/>
</dbReference>
<evidence type="ECO:0000256" key="3">
    <source>
        <dbReference type="ARBA" id="ARBA00022454"/>
    </source>
</evidence>
<keyword evidence="8" id="KW-0175">Coiled coil</keyword>
<evidence type="ECO:0000259" key="12">
    <source>
        <dbReference type="Pfam" id="PF13966"/>
    </source>
</evidence>
<dbReference type="InterPro" id="IPR036691">
    <property type="entry name" value="Endo/exonu/phosph_ase_sf"/>
</dbReference>
<feature type="domain" description="Reverse transcriptase zinc-binding" evidence="12">
    <location>
        <begin position="1268"/>
        <end position="1353"/>
    </location>
</feature>
<evidence type="ECO:0000256" key="4">
    <source>
        <dbReference type="ARBA" id="ARBA00022723"/>
    </source>
</evidence>
<evidence type="ECO:0000256" key="7">
    <source>
        <dbReference type="ARBA" id="ARBA00022833"/>
    </source>
</evidence>
<dbReference type="SUPFAM" id="SSF56219">
    <property type="entry name" value="DNase I-like"/>
    <property type="match status" value="1"/>
</dbReference>
<evidence type="ECO:0000256" key="2">
    <source>
        <dbReference type="ARBA" id="ARBA00009240"/>
    </source>
</evidence>
<gene>
    <name evidence="13" type="ORF">CTI12_AA328660</name>
</gene>
<keyword evidence="14" id="KW-1185">Reference proteome</keyword>
<comment type="caution">
    <text evidence="13">The sequence shown here is derived from an EMBL/GenBank/DDBJ whole genome shotgun (WGS) entry which is preliminary data.</text>
</comment>
<comment type="similarity">
    <text evidence="2">Belongs to the UVSSA family.</text>
</comment>
<dbReference type="InterPro" id="IPR049431">
    <property type="entry name" value="UVSSA_C"/>
</dbReference>
<keyword evidence="9" id="KW-0234">DNA repair</keyword>
<evidence type="ECO:0000256" key="5">
    <source>
        <dbReference type="ARBA" id="ARBA00022763"/>
    </source>
</evidence>
<reference evidence="13 14" key="1">
    <citation type="journal article" date="2018" name="Mol. Plant">
        <title>The genome of Artemisia annua provides insight into the evolution of Asteraceae family and artemisinin biosynthesis.</title>
        <authorList>
            <person name="Shen Q."/>
            <person name="Zhang L."/>
            <person name="Liao Z."/>
            <person name="Wang S."/>
            <person name="Yan T."/>
            <person name="Shi P."/>
            <person name="Liu M."/>
            <person name="Fu X."/>
            <person name="Pan Q."/>
            <person name="Wang Y."/>
            <person name="Lv Z."/>
            <person name="Lu X."/>
            <person name="Zhang F."/>
            <person name="Jiang W."/>
            <person name="Ma Y."/>
            <person name="Chen M."/>
            <person name="Hao X."/>
            <person name="Li L."/>
            <person name="Tang Y."/>
            <person name="Lv G."/>
            <person name="Zhou Y."/>
            <person name="Sun X."/>
            <person name="Brodelius P.E."/>
            <person name="Rose J.K.C."/>
            <person name="Tang K."/>
        </authorList>
    </citation>
    <scope>NUCLEOTIDE SEQUENCE [LARGE SCALE GENOMIC DNA]</scope>
    <source>
        <strain evidence="14">cv. Huhao1</strain>
        <tissue evidence="13">Leaf</tissue>
    </source>
</reference>
<sequence length="1464" mass="167711">METDTTGAVVVGLIEKATNSTRPDLDPRLLKSIKSVVRNSDSELRVAVENLMSLMKRDHSQIRYLTLNIIHELFMRSKLFRTLIVENLDQLLTLSVGFRRNQPLPAPPAIATKLRLKAIEFLERWNTSFGIHYRQLRLGYDYLKNTLRYQFPNLQANAARLQQERRERELRTKEILVKKYELLKSNFPSIKEEVNSIVDEVTECLDILESSKEKNIPLDPIDEEDFEEFRSIELRQIRDNSLKEADKVQENSENKVVFDALRELYKLLVTKHLVAVQESISVLIRVELSDNRLRDSMLKEFIDIRNHLKSIKKKCEEAGCVLSSTVDEGEEEDFWEEGPSESFDISKSVAPVKHTEDHKNKGIETNVKVKVDTGLDPLKTKLLVEAPVMKWGSFLDNWGTNREFMANQRGLELESHWGRVDHDAVIPANKIAELNVQASVYEEEHKEIPQCRAPLKKGGLCQRQDLKVCPFHGPIIARDDEGTPLNDVKSSSMDDEEPDVKNITKEELLKQAVNNVRERDKEAMKKREYDKKELKRAKLAKVRQHNDAMLRDAAIASTSASSAIGGSETSLSREKDSLAKMLKKKATAKDRLARRLLSRKAMARQVNLGDDHSKYREAFPNQCNNLAFGLKEKRANILDLSNNHKVNSSSDASISDNEILADFLAKQKGKLASHRRRTNFTRPFRSIKLKDVVHSKGKFHKKKDHNRVKGGCFRRGSDITRSQLGVSESESKLKKCGSQMAAPMDSDNISAEVEETLKVGNTIGFDMEDAIISLNICGMGRSCKRSWLRELTGKLKPTFVGIQETKKQVIDSLSVSSFWETDDFDFAFNPSNGKSGGILNVWDRNSFFKKEVVLGDGFTAAIGNWRDITGDFIMVNVYAPQNGHKKSKLWSDLLHLKNTKLGFWICFGDFNVVREESERKGTEFDPNTTYSFNKFILDAELQEVVMGARNFTRINKKGTKLSKLDRFLISSEVLHTWPSLHCTALPRKFSDHCPILMESNSVDFGPIPFKFFNSWLNEDSMNLLVQSSWGCEQGCNRPDVNLCRKLKALKANLKPWSKNLRQKTVHDSALLTKHLEELDLKAEIGVLSESDCNLSKFFWQGGVEEKKVSWVAWSKVVAPVKSGGLGIGSLKALNFSLLSKWLWRWHTEKDALWNQIVHSIHGSKGGDFLNYASIDIKSTWYDILKACHDVNSLNIPLSSFFTRSVGEGVSIKFWDEEWLGTFKLAERRSIRGGREKEEMESLTCLIQGVELKSGPDGWSWALESSRKFTVKSLRVKLDEKILSLSHEKTRWNPLVPKKVNILVWRADKDSLATRCNLDKRYIDLHSILCPMCEEDVESLNHLMGRCSWSRIIWNLVFNWWGFSLSGDLDYKCVCNFVNRLSTEKKRMFSPFHLQCFEAVIFTSVWHIWRSRNAKVFRLKESNSCDIFKDVQSLSFCWVSNRCKKFRLDWDLWVNNPVLAITPIV</sequence>
<dbReference type="PANTHER" id="PTHR28670:SF1">
    <property type="entry name" value="UV-STIMULATED SCAFFOLD PROTEIN A"/>
    <property type="match status" value="1"/>
</dbReference>
<dbReference type="InterPro" id="IPR018610">
    <property type="entry name" value="UVSSA"/>
</dbReference>
<dbReference type="InterPro" id="IPR049408">
    <property type="entry name" value="UVSSA_N_a-solenoid_rpt"/>
</dbReference>
<comment type="subcellular location">
    <subcellularLocation>
        <location evidence="1">Chromosome</location>
    </subcellularLocation>
</comment>